<dbReference type="PANTHER" id="PTHR43792:SF16">
    <property type="entry name" value="N-ACETYLTRANSFERASE DOMAIN-CONTAINING PROTEIN"/>
    <property type="match status" value="1"/>
</dbReference>
<dbReference type="RefSeq" id="WP_316018913.1">
    <property type="nucleotide sequence ID" value="NZ_JAWDID010000019.1"/>
</dbReference>
<evidence type="ECO:0000259" key="1">
    <source>
        <dbReference type="PROSITE" id="PS51186"/>
    </source>
</evidence>
<dbReference type="InterPro" id="IPR051531">
    <property type="entry name" value="N-acetyltransferase"/>
</dbReference>
<dbReference type="InterPro" id="IPR016181">
    <property type="entry name" value="Acyl_CoA_acyltransferase"/>
</dbReference>
<feature type="domain" description="N-acetyltransferase" evidence="1">
    <location>
        <begin position="13"/>
        <end position="176"/>
    </location>
</feature>
<dbReference type="PANTHER" id="PTHR43792">
    <property type="entry name" value="GNAT FAMILY, PUTATIVE (AFU_ORTHOLOGUE AFUA_3G00765)-RELATED-RELATED"/>
    <property type="match status" value="1"/>
</dbReference>
<proteinExistence type="predicted"/>
<dbReference type="PROSITE" id="PS51186">
    <property type="entry name" value="GNAT"/>
    <property type="match status" value="1"/>
</dbReference>
<reference evidence="2 3" key="1">
    <citation type="submission" date="2023-09" db="EMBL/GenBank/DDBJ databases">
        <title>Whole genome shotgun sequencing (WGS) of Bosea sp. ZW T0_25, isolated from stored onions (Allium cepa).</title>
        <authorList>
            <person name="Stoll D.A."/>
            <person name="Huch M."/>
        </authorList>
    </citation>
    <scope>NUCLEOTIDE SEQUENCE [LARGE SCALE GENOMIC DNA]</scope>
    <source>
        <strain evidence="2 3">ZW T0_25</strain>
    </source>
</reference>
<sequence>MTTTLPEFQTARLALRPRTIADLDLIAALNADPEVMRHIAPIGDPAMGREGIAARSFSHVARGLGYWSLFTQDGAEDFVGYVGLIPDGELPDRVQVSYRFATRYWGKGLGFEAVSRLLHHGFEALALPEVAVVTHPQNVASLRLAEKLGFEREATRPDALIGDPPVPALGLRQSRVCWLARAQAASGLNAR</sequence>
<dbReference type="SUPFAM" id="SSF55729">
    <property type="entry name" value="Acyl-CoA N-acyltransferases (Nat)"/>
    <property type="match status" value="1"/>
</dbReference>
<evidence type="ECO:0000313" key="3">
    <source>
        <dbReference type="Proteomes" id="UP001254257"/>
    </source>
</evidence>
<dbReference type="Pfam" id="PF13302">
    <property type="entry name" value="Acetyltransf_3"/>
    <property type="match status" value="1"/>
</dbReference>
<organism evidence="2 3">
    <name type="scientific">Bosea rubneri</name>
    <dbReference type="NCBI Taxonomy" id="3075434"/>
    <lineage>
        <taxon>Bacteria</taxon>
        <taxon>Pseudomonadati</taxon>
        <taxon>Pseudomonadota</taxon>
        <taxon>Alphaproteobacteria</taxon>
        <taxon>Hyphomicrobiales</taxon>
        <taxon>Boseaceae</taxon>
        <taxon>Bosea</taxon>
    </lineage>
</organism>
<dbReference type="Proteomes" id="UP001254257">
    <property type="component" value="Unassembled WGS sequence"/>
</dbReference>
<gene>
    <name evidence="2" type="ORF">RKE40_14350</name>
</gene>
<name>A0ABU3S8F9_9HYPH</name>
<comment type="caution">
    <text evidence="2">The sequence shown here is derived from an EMBL/GenBank/DDBJ whole genome shotgun (WGS) entry which is preliminary data.</text>
</comment>
<protein>
    <submittedName>
        <fullName evidence="2">GNAT family N-acetyltransferase</fullName>
    </submittedName>
</protein>
<dbReference type="InterPro" id="IPR000182">
    <property type="entry name" value="GNAT_dom"/>
</dbReference>
<dbReference type="Gene3D" id="3.40.630.30">
    <property type="match status" value="1"/>
</dbReference>
<accession>A0ABU3S8F9</accession>
<evidence type="ECO:0000313" key="2">
    <source>
        <dbReference type="EMBL" id="MDU0341079.1"/>
    </source>
</evidence>
<keyword evidence="3" id="KW-1185">Reference proteome</keyword>
<dbReference type="EMBL" id="JAWDID010000019">
    <property type="protein sequence ID" value="MDU0341079.1"/>
    <property type="molecule type" value="Genomic_DNA"/>
</dbReference>